<evidence type="ECO:0000313" key="2">
    <source>
        <dbReference type="Proteomes" id="UP000651112"/>
    </source>
</evidence>
<organism evidence="1 2">
    <name type="scientific">Sphingobacterium chuzhouense</name>
    <dbReference type="NCBI Taxonomy" id="1742264"/>
    <lineage>
        <taxon>Bacteria</taxon>
        <taxon>Pseudomonadati</taxon>
        <taxon>Bacteroidota</taxon>
        <taxon>Sphingobacteriia</taxon>
        <taxon>Sphingobacteriales</taxon>
        <taxon>Sphingobacteriaceae</taxon>
        <taxon>Sphingobacterium</taxon>
    </lineage>
</organism>
<reference evidence="1 2" key="1">
    <citation type="submission" date="2020-08" db="EMBL/GenBank/DDBJ databases">
        <title>Sphingobacterium sp. DN00404 isolated from aquaculture water.</title>
        <authorList>
            <person name="Zhang M."/>
        </authorList>
    </citation>
    <scope>NUCLEOTIDE SEQUENCE [LARGE SCALE GENOMIC DNA]</scope>
    <source>
        <strain evidence="1 2">KCTC 42746</strain>
    </source>
</reference>
<keyword evidence="2" id="KW-1185">Reference proteome</keyword>
<protein>
    <submittedName>
        <fullName evidence="1">Uncharacterized protein</fullName>
    </submittedName>
</protein>
<dbReference type="RefSeq" id="WP_190315048.1">
    <property type="nucleotide sequence ID" value="NZ_JACNYL010000004.1"/>
</dbReference>
<comment type="caution">
    <text evidence="1">The sequence shown here is derived from an EMBL/GenBank/DDBJ whole genome shotgun (WGS) entry which is preliminary data.</text>
</comment>
<dbReference type="EMBL" id="JACNYL010000004">
    <property type="protein sequence ID" value="MBD1423257.1"/>
    <property type="molecule type" value="Genomic_DNA"/>
</dbReference>
<name>A0ABR7XW31_9SPHI</name>
<proteinExistence type="predicted"/>
<gene>
    <name evidence="1" type="ORF">H8B21_16955</name>
</gene>
<dbReference type="Proteomes" id="UP000651112">
    <property type="component" value="Unassembled WGS sequence"/>
</dbReference>
<evidence type="ECO:0000313" key="1">
    <source>
        <dbReference type="EMBL" id="MBD1423257.1"/>
    </source>
</evidence>
<sequence length="291" mass="32426">MAVSCAKQEFSNHQESSELFETSDFSTFAIPTVPFDWENADTMPTPLGSTQVIVPWGSTASRQIPDEIVHDYKGVDGWELVYNTFNTTSISDHLYFMLYNKFRGVLRMYYYTKPTSYIQSSNIVHSLMLMGSNKSNSPLLNYTNEGFIDFGQNTNVASMIEGFQVAPNTWYSFEYELAYDANIQNQSYSALSLQWPIKSNQIQEISISGTLTDTLDNYSFAIPNFNTTNTPNFNGKVSIRVYSSYGAGNLPSGSSNNWGKTIIDAIGGLVKNLLGGLFKKAPVFGNSQTLT</sequence>
<accession>A0ABR7XW31</accession>